<dbReference type="SUPFAM" id="SSF53187">
    <property type="entry name" value="Zn-dependent exopeptidases"/>
    <property type="match status" value="1"/>
</dbReference>
<evidence type="ECO:0000313" key="16">
    <source>
        <dbReference type="Ensembl" id="ENSPNAP00000073404.1"/>
    </source>
</evidence>
<comment type="subcellular location">
    <subcellularLocation>
        <location evidence="1">Endoplasmic reticulum membrane</location>
        <topology evidence="1">Multi-pass membrane protein</topology>
    </subcellularLocation>
</comment>
<evidence type="ECO:0000256" key="3">
    <source>
        <dbReference type="ARBA" id="ARBA00022502"/>
    </source>
</evidence>
<keyword evidence="17" id="KW-1185">Reference proteome</keyword>
<dbReference type="Proteomes" id="UP001501920">
    <property type="component" value="Chromosome 2"/>
</dbReference>
<evidence type="ECO:0000256" key="14">
    <source>
        <dbReference type="ARBA" id="ARBA00093661"/>
    </source>
</evidence>
<evidence type="ECO:0000256" key="2">
    <source>
        <dbReference type="ARBA" id="ARBA00004687"/>
    </source>
</evidence>
<dbReference type="Gene3D" id="3.40.630.10">
    <property type="entry name" value="Zn peptidases"/>
    <property type="match status" value="1"/>
</dbReference>
<dbReference type="GO" id="GO:0006506">
    <property type="term" value="P:GPI anchor biosynthetic process"/>
    <property type="evidence" value="ECO:0007669"/>
    <property type="project" value="UniProtKB-KW"/>
</dbReference>
<evidence type="ECO:0000256" key="13">
    <source>
        <dbReference type="ARBA" id="ARBA00093619"/>
    </source>
</evidence>
<organism evidence="16 17">
    <name type="scientific">Pygocentrus nattereri</name>
    <name type="common">Red-bellied piranha</name>
    <dbReference type="NCBI Taxonomy" id="42514"/>
    <lineage>
        <taxon>Eukaryota</taxon>
        <taxon>Metazoa</taxon>
        <taxon>Chordata</taxon>
        <taxon>Craniata</taxon>
        <taxon>Vertebrata</taxon>
        <taxon>Euteleostomi</taxon>
        <taxon>Actinopterygii</taxon>
        <taxon>Neopterygii</taxon>
        <taxon>Teleostei</taxon>
        <taxon>Ostariophysi</taxon>
        <taxon>Characiformes</taxon>
        <taxon>Characoidei</taxon>
        <taxon>Pygocentrus</taxon>
    </lineage>
</organism>
<evidence type="ECO:0000256" key="4">
    <source>
        <dbReference type="ARBA" id="ARBA00022692"/>
    </source>
</evidence>
<dbReference type="Pfam" id="PF04114">
    <property type="entry name" value="Gaa1"/>
    <property type="match status" value="1"/>
</dbReference>
<evidence type="ECO:0000256" key="11">
    <source>
        <dbReference type="ARBA" id="ARBA00093336"/>
    </source>
</evidence>
<evidence type="ECO:0000256" key="5">
    <source>
        <dbReference type="ARBA" id="ARBA00022824"/>
    </source>
</evidence>
<dbReference type="GO" id="GO:0042765">
    <property type="term" value="C:GPI-anchor transamidase complex"/>
    <property type="evidence" value="ECO:0007669"/>
    <property type="project" value="InterPro"/>
</dbReference>
<dbReference type="PANTHER" id="PTHR13304">
    <property type="entry name" value="GLYCOSYLPHOSPHATIDYLINOSITOL ANCHOR ATTACHMENT 1 PROTEIN"/>
    <property type="match status" value="1"/>
</dbReference>
<proteinExistence type="predicted"/>
<dbReference type="FunFam" id="3.40.630.10:FF:000047">
    <property type="entry name" value="Glycosylphosphatidylinositol anchor attachment 1 protein"/>
    <property type="match status" value="1"/>
</dbReference>
<reference evidence="16" key="3">
    <citation type="submission" date="2025-09" db="UniProtKB">
        <authorList>
            <consortium name="Ensembl"/>
        </authorList>
    </citation>
    <scope>IDENTIFICATION</scope>
</reference>
<dbReference type="PANTHER" id="PTHR13304:SF0">
    <property type="entry name" value="GLYCOSYLPHOSPHATIDYLINOSITOL ANCHOR ATTACHMENT 1 PROTEIN"/>
    <property type="match status" value="1"/>
</dbReference>
<comment type="function">
    <text evidence="11">Component of the glycosylphosphatidylinositol-anchor (GPI-anchor) transamidase (GPI-T) complex that catalyzes the formation of the linkage between a proprotein and a GPI-anchor and participates in GPI anchored protein biosynthesis. Binds GPI-anchor.</text>
</comment>
<feature type="transmembrane region" description="Helical" evidence="15">
    <location>
        <begin position="528"/>
        <end position="550"/>
    </location>
</feature>
<keyword evidence="4 15" id="KW-0812">Transmembrane</keyword>
<accession>A0AAR2LFB6</accession>
<dbReference type="PIRSF" id="PIRSF036762">
    <property type="entry name" value="GAA1"/>
    <property type="match status" value="1"/>
</dbReference>
<sequence length="551" mass="61146">RSEHITPILAHHLLFIVLMGMPVEWLVKTMQARGLEVFTQSFTRTLPFPDENKERYMVRGTNIYGILRAPRAPRTEALVLSAPCSPDNSNNQAVGLLLGLAQYFRSQIYWAKDIIFLVNEHDLIGMQAWLEGYHHTNITGMDYTPLQGRAGSIQAALSLELSSDVITSLDLVLEGLNGQLPNLDLANLFHAFCQKIGVLCTIQGKLQRGDWDTAEGYTHAVQTMMLMVLKQASGRPWGDHGLFLRYHIEAASVRGINSFRQYKTDATTIGRLLEGMFRKLNNLLERLHQSYFFYLMPSLTHFVSIGYYMPAFGLLATILLLRALDLWVQLGTPAQVTEDGAGEVEPVSINNQGVLSVLTPVVISHLTGVALYTLPVLSQETAVEHFPVSETEAVVLTAIAIYTAGLALPHNTHRFISGEGTEQGWRVLKLVALLYLAVLLGCTALINFSLGFILAITLVPAAACVTPHMPKALTALAMVLLSPGCTLLYCVFIFQELQEAPVTLPEGWMLFLSVISQGILDHSLYGSLVYPLLALLIYPCWLLLWNILFWK</sequence>
<evidence type="ECO:0000256" key="6">
    <source>
        <dbReference type="ARBA" id="ARBA00022989"/>
    </source>
</evidence>
<evidence type="ECO:0000256" key="1">
    <source>
        <dbReference type="ARBA" id="ARBA00004477"/>
    </source>
</evidence>
<keyword evidence="3" id="KW-0337">GPI-anchor biosynthesis</keyword>
<dbReference type="GeneTree" id="ENSGT00390000013685"/>
<evidence type="ECO:0000256" key="7">
    <source>
        <dbReference type="ARBA" id="ARBA00023136"/>
    </source>
</evidence>
<keyword evidence="5" id="KW-0256">Endoplasmic reticulum</keyword>
<reference evidence="16" key="2">
    <citation type="submission" date="2025-08" db="UniProtKB">
        <authorList>
            <consortium name="Ensembl"/>
        </authorList>
    </citation>
    <scope>IDENTIFICATION</scope>
</reference>
<keyword evidence="8" id="KW-1015">Disulfide bond</keyword>
<comment type="pathway">
    <text evidence="2">Glycolipid biosynthesis; glycosylphosphatidylinositol-anchor biosynthesis.</text>
</comment>
<reference evidence="16 17" key="1">
    <citation type="submission" date="2020-10" db="EMBL/GenBank/DDBJ databases">
        <title>Pygocentrus nattereri (red-bellied piranha) genome, fPygNat1, primary haplotype.</title>
        <authorList>
            <person name="Myers G."/>
            <person name="Meyer A."/>
            <person name="Karagic N."/>
            <person name="Pippel M."/>
            <person name="Winkler S."/>
            <person name="Tracey A."/>
            <person name="Wood J."/>
            <person name="Formenti G."/>
            <person name="Howe K."/>
            <person name="Fedrigo O."/>
            <person name="Jarvis E.D."/>
        </authorList>
    </citation>
    <scope>NUCLEOTIDE SEQUENCE [LARGE SCALE GENOMIC DNA]</scope>
</reference>
<dbReference type="AlphaFoldDB" id="A0AAR2LFB6"/>
<feature type="transmembrane region" description="Helical" evidence="15">
    <location>
        <begin position="472"/>
        <end position="494"/>
    </location>
</feature>
<dbReference type="GO" id="GO:0016255">
    <property type="term" value="P:attachment of GPI anchor to protein"/>
    <property type="evidence" value="ECO:0007669"/>
    <property type="project" value="TreeGrafter"/>
</dbReference>
<feature type="transmembrane region" description="Helical" evidence="15">
    <location>
        <begin position="6"/>
        <end position="27"/>
    </location>
</feature>
<keyword evidence="9" id="KW-0325">Glycoprotein</keyword>
<evidence type="ECO:0000256" key="15">
    <source>
        <dbReference type="SAM" id="Phobius"/>
    </source>
</evidence>
<evidence type="ECO:0000256" key="10">
    <source>
        <dbReference type="ARBA" id="ARBA00083563"/>
    </source>
</evidence>
<feature type="transmembrane region" description="Helical" evidence="15">
    <location>
        <begin position="432"/>
        <end position="465"/>
    </location>
</feature>
<dbReference type="InterPro" id="IPR007246">
    <property type="entry name" value="Gaa1"/>
</dbReference>
<evidence type="ECO:0000256" key="12">
    <source>
        <dbReference type="ARBA" id="ARBA00093557"/>
    </source>
</evidence>
<comment type="subunit">
    <text evidence="12">Heteropentamer. Part of the GPI-anchor transamidase complex, consisting of PIGK, PIGT, PIGS, PIGU and GAA1. Interacts with PIGK.</text>
</comment>
<name>A0AAR2LFB6_PYGNA</name>
<evidence type="ECO:0000313" key="17">
    <source>
        <dbReference type="Proteomes" id="UP001501920"/>
    </source>
</evidence>
<dbReference type="Ensembl" id="ENSPNAT00000042443.1">
    <property type="protein sequence ID" value="ENSPNAP00000073404.1"/>
    <property type="gene ID" value="ENSPNAG00000002900.2"/>
</dbReference>
<gene>
    <name evidence="16" type="primary">GPAA1</name>
</gene>
<evidence type="ECO:0000256" key="8">
    <source>
        <dbReference type="ARBA" id="ARBA00023157"/>
    </source>
</evidence>
<protein>
    <recommendedName>
        <fullName evidence="13">GPI-anchor transamidase component GPAA1</fullName>
    </recommendedName>
    <alternativeName>
        <fullName evidence="10">GAA1 protein homolog</fullName>
    </alternativeName>
    <alternativeName>
        <fullName evidence="14">Glycosylphosphatidylinositol anchor attachment 1 protein</fullName>
    </alternativeName>
</protein>
<keyword evidence="7 15" id="KW-0472">Membrane</keyword>
<evidence type="ECO:0000256" key="9">
    <source>
        <dbReference type="ARBA" id="ARBA00023180"/>
    </source>
</evidence>
<keyword evidence="6 15" id="KW-1133">Transmembrane helix</keyword>
<feature type="transmembrane region" description="Helical" evidence="15">
    <location>
        <begin position="291"/>
        <end position="321"/>
    </location>
</feature>